<name>A0A832J7F8_9GAMM</name>
<dbReference type="PROSITE" id="PS50883">
    <property type="entry name" value="EAL"/>
    <property type="match status" value="1"/>
</dbReference>
<dbReference type="Pfam" id="PF00990">
    <property type="entry name" value="GGDEF"/>
    <property type="match status" value="1"/>
</dbReference>
<dbReference type="InterPro" id="IPR035919">
    <property type="entry name" value="EAL_sf"/>
</dbReference>
<proteinExistence type="predicted"/>
<evidence type="ECO:0000259" key="3">
    <source>
        <dbReference type="PROSITE" id="PS50887"/>
    </source>
</evidence>
<dbReference type="InterPro" id="IPR052155">
    <property type="entry name" value="Biofilm_reg_signaling"/>
</dbReference>
<dbReference type="Pfam" id="PF00563">
    <property type="entry name" value="EAL"/>
    <property type="match status" value="1"/>
</dbReference>
<dbReference type="SMART" id="SM00052">
    <property type="entry name" value="EAL"/>
    <property type="match status" value="1"/>
</dbReference>
<dbReference type="CDD" id="cd01948">
    <property type="entry name" value="EAL"/>
    <property type="match status" value="1"/>
</dbReference>
<dbReference type="EMBL" id="DRNF01000065">
    <property type="protein sequence ID" value="HHJ80178.1"/>
    <property type="molecule type" value="Genomic_DNA"/>
</dbReference>
<feature type="domain" description="GGDEF" evidence="3">
    <location>
        <begin position="223"/>
        <end position="354"/>
    </location>
</feature>
<sequence length="643" mass="72915">MKLQRKLLVYFISLVLGILLIFGFITYQLTHTANLDNEKRILQTLARYQADILAKSYQHNPELQHLYAHLQDTPIHPFYISILDSNNQFIRQQLPADWQDNAPALMLAEATSGQLNFAEKTWLWERVPIPGSNYQLLEIYHSQYTSNWLTSLSTRMVTTGLIILWVASWLGILISTAISKKLQAQTQAIQYQSTHDNLTGLPNRLHLYKTLGKSITQAKSNQSQLALIVMDLNRFKEVNDTLGHDIGDQLLCQISERLQALLGENDNLARMGGDEFAILLSYTHDVYVQEIIDSIIVALHKPFSIKGLLLEAETSLGIACYPEHGEDARTLIRHADTAMYLAKHHDELFAFYDQGKDPHSLKRLTLMSDLRRAIEEEKLELYYQPKANIGQHTINSAEALLRWQHPIYGYIQPNVFVDLAEQTGIIKPLTWWTLKTGIAQCARWHHEGLQLSMAINLSPRMLHDLSIPEEIQTLLNEFGLAPEYLELEITETAIMLEPERAQEILSQLHNMGVRLSIDDFGTGYTSLAYMKNLPVDEIKIDMSFVQGMLSNTADAMIVRSIIELAHNMKYEVVAEGVSSEALFQRLSEEGCEIAQGSFISLAMSANDFNDWVKDAAWTIPTLPIPSAEAVVLNLPQEPSRQQP</sequence>
<gene>
    <name evidence="4" type="ORF">ENJ65_00935</name>
</gene>
<dbReference type="PANTHER" id="PTHR44757">
    <property type="entry name" value="DIGUANYLATE CYCLASE DGCP"/>
    <property type="match status" value="1"/>
</dbReference>
<dbReference type="SMART" id="SM00267">
    <property type="entry name" value="GGDEF"/>
    <property type="match status" value="1"/>
</dbReference>
<feature type="domain" description="EAL" evidence="2">
    <location>
        <begin position="363"/>
        <end position="616"/>
    </location>
</feature>
<dbReference type="PROSITE" id="PS50887">
    <property type="entry name" value="GGDEF"/>
    <property type="match status" value="1"/>
</dbReference>
<dbReference type="InterPro" id="IPR000160">
    <property type="entry name" value="GGDEF_dom"/>
</dbReference>
<evidence type="ECO:0000259" key="2">
    <source>
        <dbReference type="PROSITE" id="PS50883"/>
    </source>
</evidence>
<comment type="caution">
    <text evidence="4">The sequence shown here is derived from an EMBL/GenBank/DDBJ whole genome shotgun (WGS) entry which is preliminary data.</text>
</comment>
<evidence type="ECO:0000256" key="1">
    <source>
        <dbReference type="SAM" id="Phobius"/>
    </source>
</evidence>
<dbReference type="InterPro" id="IPR029787">
    <property type="entry name" value="Nucleotide_cyclase"/>
</dbReference>
<dbReference type="Gene3D" id="3.30.70.270">
    <property type="match status" value="1"/>
</dbReference>
<organism evidence="4">
    <name type="scientific">Candidatus Tenderia electrophaga</name>
    <dbReference type="NCBI Taxonomy" id="1748243"/>
    <lineage>
        <taxon>Bacteria</taxon>
        <taxon>Pseudomonadati</taxon>
        <taxon>Pseudomonadota</taxon>
        <taxon>Gammaproteobacteria</taxon>
        <taxon>Candidatus Tenderiales</taxon>
        <taxon>Candidatus Tenderiaceae</taxon>
        <taxon>Candidatus Tenderia</taxon>
    </lineage>
</organism>
<dbReference type="Proteomes" id="UP000885832">
    <property type="component" value="Unassembled WGS sequence"/>
</dbReference>
<keyword evidence="1" id="KW-0812">Transmembrane</keyword>
<keyword evidence="1" id="KW-0472">Membrane</keyword>
<dbReference type="SUPFAM" id="SSF55073">
    <property type="entry name" value="Nucleotide cyclase"/>
    <property type="match status" value="1"/>
</dbReference>
<reference evidence="4" key="1">
    <citation type="journal article" date="2020" name="mSystems">
        <title>Genome- and Community-Level Interaction Insights into Carbon Utilization and Element Cycling Functions of Hydrothermarchaeota in Hydrothermal Sediment.</title>
        <authorList>
            <person name="Zhou Z."/>
            <person name="Liu Y."/>
            <person name="Xu W."/>
            <person name="Pan J."/>
            <person name="Luo Z.H."/>
            <person name="Li M."/>
        </authorList>
    </citation>
    <scope>NUCLEOTIDE SEQUENCE [LARGE SCALE GENOMIC DNA]</scope>
    <source>
        <strain evidence="4">HyVt-505</strain>
    </source>
</reference>
<dbReference type="Gene3D" id="3.20.20.450">
    <property type="entry name" value="EAL domain"/>
    <property type="match status" value="1"/>
</dbReference>
<dbReference type="AlphaFoldDB" id="A0A832J7F8"/>
<keyword evidence="1" id="KW-1133">Transmembrane helix</keyword>
<dbReference type="SUPFAM" id="SSF141868">
    <property type="entry name" value="EAL domain-like"/>
    <property type="match status" value="1"/>
</dbReference>
<dbReference type="InterPro" id="IPR001633">
    <property type="entry name" value="EAL_dom"/>
</dbReference>
<dbReference type="InterPro" id="IPR043128">
    <property type="entry name" value="Rev_trsase/Diguanyl_cyclase"/>
</dbReference>
<dbReference type="NCBIfam" id="TIGR00254">
    <property type="entry name" value="GGDEF"/>
    <property type="match status" value="1"/>
</dbReference>
<protein>
    <submittedName>
        <fullName evidence="4">EAL domain-containing protein</fullName>
    </submittedName>
</protein>
<feature type="transmembrane region" description="Helical" evidence="1">
    <location>
        <begin position="7"/>
        <end position="27"/>
    </location>
</feature>
<accession>A0A832J7F8</accession>
<dbReference type="CDD" id="cd01949">
    <property type="entry name" value="GGDEF"/>
    <property type="match status" value="1"/>
</dbReference>
<dbReference type="PANTHER" id="PTHR44757:SF2">
    <property type="entry name" value="BIOFILM ARCHITECTURE MAINTENANCE PROTEIN MBAA"/>
    <property type="match status" value="1"/>
</dbReference>
<evidence type="ECO:0000313" key="4">
    <source>
        <dbReference type="EMBL" id="HHJ80178.1"/>
    </source>
</evidence>